<comment type="similarity">
    <text evidence="10">Belongs to the G-protein coupled receptor 1 family.</text>
</comment>
<evidence type="ECO:0000256" key="11">
    <source>
        <dbReference type="SAM" id="Phobius"/>
    </source>
</evidence>
<comment type="subcellular location">
    <subcellularLocation>
        <location evidence="1">Cell membrane</location>
        <topology evidence="1">Multi-pass membrane protein</topology>
    </subcellularLocation>
</comment>
<evidence type="ECO:0000256" key="7">
    <source>
        <dbReference type="ARBA" id="ARBA00023157"/>
    </source>
</evidence>
<evidence type="ECO:0000313" key="13">
    <source>
        <dbReference type="EMBL" id="KAJ7360176.1"/>
    </source>
</evidence>
<evidence type="ECO:0000256" key="2">
    <source>
        <dbReference type="ARBA" id="ARBA00022475"/>
    </source>
</evidence>
<feature type="transmembrane region" description="Helical" evidence="11">
    <location>
        <begin position="26"/>
        <end position="50"/>
    </location>
</feature>
<evidence type="ECO:0000256" key="3">
    <source>
        <dbReference type="ARBA" id="ARBA00022692"/>
    </source>
</evidence>
<dbReference type="OrthoDB" id="5964873at2759"/>
<keyword evidence="5 10" id="KW-0297">G-protein coupled receptor</keyword>
<organism evidence="13 14">
    <name type="scientific">Desmophyllum pertusum</name>
    <dbReference type="NCBI Taxonomy" id="174260"/>
    <lineage>
        <taxon>Eukaryota</taxon>
        <taxon>Metazoa</taxon>
        <taxon>Cnidaria</taxon>
        <taxon>Anthozoa</taxon>
        <taxon>Hexacorallia</taxon>
        <taxon>Scleractinia</taxon>
        <taxon>Caryophylliina</taxon>
        <taxon>Caryophylliidae</taxon>
        <taxon>Desmophyllum</taxon>
    </lineage>
</organism>
<dbReference type="PROSITE" id="PS50262">
    <property type="entry name" value="G_PROTEIN_RECEP_F1_2"/>
    <property type="match status" value="1"/>
</dbReference>
<feature type="transmembrane region" description="Helical" evidence="11">
    <location>
        <begin position="104"/>
        <end position="123"/>
    </location>
</feature>
<dbReference type="EMBL" id="MU827311">
    <property type="protein sequence ID" value="KAJ7360176.1"/>
    <property type="molecule type" value="Genomic_DNA"/>
</dbReference>
<keyword evidence="8 10" id="KW-0675">Receptor</keyword>
<dbReference type="Gene3D" id="1.20.1070.10">
    <property type="entry name" value="Rhodopsin 7-helix transmembrane proteins"/>
    <property type="match status" value="1"/>
</dbReference>
<dbReference type="PANTHER" id="PTHR24248">
    <property type="entry name" value="ADRENERGIC RECEPTOR-RELATED G-PROTEIN COUPLED RECEPTOR"/>
    <property type="match status" value="1"/>
</dbReference>
<dbReference type="PRINTS" id="PR00237">
    <property type="entry name" value="GPCRRHODOPSN"/>
</dbReference>
<dbReference type="PROSITE" id="PS00237">
    <property type="entry name" value="G_PROTEIN_RECEP_F1_1"/>
    <property type="match status" value="1"/>
</dbReference>
<feature type="transmembrane region" description="Helical" evidence="11">
    <location>
        <begin position="62"/>
        <end position="84"/>
    </location>
</feature>
<evidence type="ECO:0000256" key="9">
    <source>
        <dbReference type="ARBA" id="ARBA00023224"/>
    </source>
</evidence>
<evidence type="ECO:0000313" key="14">
    <source>
        <dbReference type="Proteomes" id="UP001163046"/>
    </source>
</evidence>
<keyword evidence="7" id="KW-1015">Disulfide bond</keyword>
<name>A0A9X0CKG1_9CNID</name>
<keyword evidence="4 11" id="KW-1133">Transmembrane helix</keyword>
<evidence type="ECO:0000259" key="12">
    <source>
        <dbReference type="PROSITE" id="PS50262"/>
    </source>
</evidence>
<dbReference type="PANTHER" id="PTHR24248:SF199">
    <property type="entry name" value="IP13425P-RELATED"/>
    <property type="match status" value="1"/>
</dbReference>
<dbReference type="SMART" id="SM01381">
    <property type="entry name" value="7TM_GPCR_Srsx"/>
    <property type="match status" value="1"/>
</dbReference>
<protein>
    <recommendedName>
        <fullName evidence="12">G-protein coupled receptors family 1 profile domain-containing protein</fullName>
    </recommendedName>
</protein>
<dbReference type="InterPro" id="IPR000276">
    <property type="entry name" value="GPCR_Rhodpsn"/>
</dbReference>
<sequence length="262" mass="29840">MSIVLGNIIAVSVFLRKRKLRTRTTYFLVNLAFSDIIVGSVGIPSFIYILANSVEFPSFVYILWNTIDVFGATASIWHLMMISIERFYAVGWPFLHRISSKKPYFCLIALVWSLSVALCGITVTEASRWPYYTLFVSVVSFLWPLSVIIVVYIVMFIIASKSVHHNHRQAQGAEKETRIAKAILLVIGCFLVAWGPFFGLNFAYWACHTCVDIKYEVILAFKVLQYSSSLANPVIYTLRLPGCYQAFMEMYGHWLSVKSLII</sequence>
<keyword evidence="2" id="KW-1003">Cell membrane</keyword>
<dbReference type="SUPFAM" id="SSF81321">
    <property type="entry name" value="Family A G protein-coupled receptor-like"/>
    <property type="match status" value="1"/>
</dbReference>
<proteinExistence type="inferred from homology"/>
<dbReference type="GO" id="GO:0004930">
    <property type="term" value="F:G protein-coupled receptor activity"/>
    <property type="evidence" value="ECO:0007669"/>
    <property type="project" value="UniProtKB-KW"/>
</dbReference>
<keyword evidence="3 10" id="KW-0812">Transmembrane</keyword>
<evidence type="ECO:0000256" key="6">
    <source>
        <dbReference type="ARBA" id="ARBA00023136"/>
    </source>
</evidence>
<keyword evidence="6 11" id="KW-0472">Membrane</keyword>
<accession>A0A9X0CKG1</accession>
<dbReference type="AlphaFoldDB" id="A0A9X0CKG1"/>
<feature type="domain" description="G-protein coupled receptors family 1 profile" evidence="12">
    <location>
        <begin position="6"/>
        <end position="236"/>
    </location>
</feature>
<dbReference type="InterPro" id="IPR017452">
    <property type="entry name" value="GPCR_Rhodpsn_7TM"/>
</dbReference>
<gene>
    <name evidence="13" type="ORF">OS493_018167</name>
</gene>
<dbReference type="Pfam" id="PF00001">
    <property type="entry name" value="7tm_1"/>
    <property type="match status" value="1"/>
</dbReference>
<feature type="transmembrane region" description="Helical" evidence="11">
    <location>
        <begin position="129"/>
        <end position="158"/>
    </location>
</feature>
<evidence type="ECO:0000256" key="5">
    <source>
        <dbReference type="ARBA" id="ARBA00023040"/>
    </source>
</evidence>
<dbReference type="Proteomes" id="UP001163046">
    <property type="component" value="Unassembled WGS sequence"/>
</dbReference>
<evidence type="ECO:0000256" key="4">
    <source>
        <dbReference type="ARBA" id="ARBA00022989"/>
    </source>
</evidence>
<keyword evidence="9 10" id="KW-0807">Transducer</keyword>
<keyword evidence="14" id="KW-1185">Reference proteome</keyword>
<evidence type="ECO:0000256" key="10">
    <source>
        <dbReference type="RuleBase" id="RU000688"/>
    </source>
</evidence>
<evidence type="ECO:0000256" key="1">
    <source>
        <dbReference type="ARBA" id="ARBA00004651"/>
    </source>
</evidence>
<evidence type="ECO:0000256" key="8">
    <source>
        <dbReference type="ARBA" id="ARBA00023170"/>
    </source>
</evidence>
<comment type="caution">
    <text evidence="13">The sequence shown here is derived from an EMBL/GenBank/DDBJ whole genome shotgun (WGS) entry which is preliminary data.</text>
</comment>
<dbReference type="GO" id="GO:0005886">
    <property type="term" value="C:plasma membrane"/>
    <property type="evidence" value="ECO:0007669"/>
    <property type="project" value="UniProtKB-SubCell"/>
</dbReference>
<reference evidence="13" key="1">
    <citation type="submission" date="2023-01" db="EMBL/GenBank/DDBJ databases">
        <title>Genome assembly of the deep-sea coral Lophelia pertusa.</title>
        <authorList>
            <person name="Herrera S."/>
            <person name="Cordes E."/>
        </authorList>
    </citation>
    <scope>NUCLEOTIDE SEQUENCE</scope>
    <source>
        <strain evidence="13">USNM1676648</strain>
        <tissue evidence="13">Polyp</tissue>
    </source>
</reference>
<feature type="transmembrane region" description="Helical" evidence="11">
    <location>
        <begin position="179"/>
        <end position="205"/>
    </location>
</feature>